<proteinExistence type="inferred from homology"/>
<dbReference type="Gene3D" id="3.40.50.300">
    <property type="entry name" value="P-loop containing nucleotide triphosphate hydrolases"/>
    <property type="match status" value="1"/>
</dbReference>
<dbReference type="GO" id="GO:0005886">
    <property type="term" value="C:plasma membrane"/>
    <property type="evidence" value="ECO:0007669"/>
    <property type="project" value="UniProtKB-SubCell"/>
</dbReference>
<comment type="caution">
    <text evidence="8">The sequence shown here is derived from an EMBL/GenBank/DDBJ whole genome shotgun (WGS) entry which is preliminary data.</text>
</comment>
<dbReference type="CDD" id="cd01127">
    <property type="entry name" value="TrwB_TraG_TraD_VirD4"/>
    <property type="match status" value="2"/>
</dbReference>
<name>A0A512E2D1_9PROT</name>
<reference evidence="8 9" key="1">
    <citation type="submission" date="2019-07" db="EMBL/GenBank/DDBJ databases">
        <title>Whole genome shotgun sequence of Skermanella aerolata NBRC 106429.</title>
        <authorList>
            <person name="Hosoyama A."/>
            <person name="Uohara A."/>
            <person name="Ohji S."/>
            <person name="Ichikawa N."/>
        </authorList>
    </citation>
    <scope>NUCLEOTIDE SEQUENCE [LARGE SCALE GENOMIC DNA]</scope>
    <source>
        <strain evidence="8 9">NBRC 106429</strain>
    </source>
</reference>
<evidence type="ECO:0000256" key="3">
    <source>
        <dbReference type="ARBA" id="ARBA00022475"/>
    </source>
</evidence>
<keyword evidence="6 7" id="KW-0472">Membrane</keyword>
<keyword evidence="3" id="KW-1003">Cell membrane</keyword>
<protein>
    <submittedName>
        <fullName evidence="8">Protein VirD4</fullName>
    </submittedName>
</protein>
<dbReference type="InterPro" id="IPR027417">
    <property type="entry name" value="P-loop_NTPase"/>
</dbReference>
<organism evidence="8 9">
    <name type="scientific">Skermanella aerolata</name>
    <dbReference type="NCBI Taxonomy" id="393310"/>
    <lineage>
        <taxon>Bacteria</taxon>
        <taxon>Pseudomonadati</taxon>
        <taxon>Pseudomonadota</taxon>
        <taxon>Alphaproteobacteria</taxon>
        <taxon>Rhodospirillales</taxon>
        <taxon>Azospirillaceae</taxon>
        <taxon>Skermanella</taxon>
    </lineage>
</organism>
<gene>
    <name evidence="8" type="ORF">SAE02_67780</name>
</gene>
<evidence type="ECO:0000256" key="4">
    <source>
        <dbReference type="ARBA" id="ARBA00022692"/>
    </source>
</evidence>
<accession>A0A512E2D1</accession>
<evidence type="ECO:0000256" key="7">
    <source>
        <dbReference type="SAM" id="Phobius"/>
    </source>
</evidence>
<evidence type="ECO:0000256" key="2">
    <source>
        <dbReference type="ARBA" id="ARBA00008806"/>
    </source>
</evidence>
<dbReference type="InterPro" id="IPR003688">
    <property type="entry name" value="TraG/VirD4"/>
</dbReference>
<keyword evidence="4 7" id="KW-0812">Transmembrane</keyword>
<dbReference type="PANTHER" id="PTHR37937">
    <property type="entry name" value="CONJUGATIVE TRANSFER: DNA TRANSPORT"/>
    <property type="match status" value="1"/>
</dbReference>
<dbReference type="InterPro" id="IPR051539">
    <property type="entry name" value="T4SS-coupling_protein"/>
</dbReference>
<feature type="transmembrane region" description="Helical" evidence="7">
    <location>
        <begin position="58"/>
        <end position="79"/>
    </location>
</feature>
<dbReference type="OrthoDB" id="9759295at2"/>
<keyword evidence="5 7" id="KW-1133">Transmembrane helix</keyword>
<dbReference type="Pfam" id="PF02534">
    <property type="entry name" value="T4SS-DNA_transf"/>
    <property type="match status" value="1"/>
</dbReference>
<dbReference type="RefSeq" id="WP_147041159.1">
    <property type="nucleotide sequence ID" value="NZ_BJYZ01000046.1"/>
</dbReference>
<evidence type="ECO:0000256" key="1">
    <source>
        <dbReference type="ARBA" id="ARBA00004651"/>
    </source>
</evidence>
<evidence type="ECO:0000256" key="5">
    <source>
        <dbReference type="ARBA" id="ARBA00022989"/>
    </source>
</evidence>
<dbReference type="AlphaFoldDB" id="A0A512E2D1"/>
<dbReference type="PANTHER" id="PTHR37937:SF1">
    <property type="entry name" value="CONJUGATIVE TRANSFER: DNA TRANSPORT"/>
    <property type="match status" value="1"/>
</dbReference>
<sequence length="584" mass="65477">MIWMRWAALPALLLGVWTLVASWVTLWGIGTLDAAGWPTWQWWGYLVATMPNADIQAAVNGWLMIGAGVGSFAVVMLSYRILRDAKGLFGLDERPLHGASKFASRKEGEKAGLIYSKTPLPDCLILGKTSGPFGWAVRYLCLPGVEHVMLFAKTGSGKGISYVIPNAFNYGDSLVVLDVKGENYRATAAHRKRRLGQEIYLFSPLAEDGRTHCWNPLGDIDVSDPSYISKLQRRAFNIFPEVQGREKFWQDGARTGFLGISVLIAETPGMDLNPSTVFRFFTRGDSLAVLTRMIEERRAAGNPYSQTCIDLISDYLSGTDEVVKGMRKHVTTTMGLWFNPKIAAATAKSDFDLRQLRRKKMTVYVAVMPSDIEQLGTLLRLFFLQLFEANTDVMPEMDKTIRYRCHVLLDEFTSVPVMRAIAKATGFARGFWMHFSFVVQSKNQVREEYKGQGEASLLENVGAEIIFGTDDPTLCKEASERAGFDTVETVSRSTPRFLSIMRAKEQTETAAPIKRALLLPQEVARLRTDQELMFRAAVPPFLLNRLRWFEDGHFMRLQGRPPELPVVTYRIDRDDGTVQLPAGG</sequence>
<evidence type="ECO:0000313" key="9">
    <source>
        <dbReference type="Proteomes" id="UP000321523"/>
    </source>
</evidence>
<dbReference type="Proteomes" id="UP000321523">
    <property type="component" value="Unassembled WGS sequence"/>
</dbReference>
<comment type="subcellular location">
    <subcellularLocation>
        <location evidence="1">Cell membrane</location>
        <topology evidence="1">Multi-pass membrane protein</topology>
    </subcellularLocation>
</comment>
<dbReference type="EMBL" id="BJYZ01000046">
    <property type="protein sequence ID" value="GEO42630.1"/>
    <property type="molecule type" value="Genomic_DNA"/>
</dbReference>
<dbReference type="SUPFAM" id="SSF52540">
    <property type="entry name" value="P-loop containing nucleoside triphosphate hydrolases"/>
    <property type="match status" value="1"/>
</dbReference>
<keyword evidence="9" id="KW-1185">Reference proteome</keyword>
<evidence type="ECO:0000256" key="6">
    <source>
        <dbReference type="ARBA" id="ARBA00023136"/>
    </source>
</evidence>
<comment type="similarity">
    <text evidence="2">Belongs to the VirD4/TraG family.</text>
</comment>
<evidence type="ECO:0000313" key="8">
    <source>
        <dbReference type="EMBL" id="GEO42630.1"/>
    </source>
</evidence>